<evidence type="ECO:0000313" key="4">
    <source>
        <dbReference type="Proteomes" id="UP000322783"/>
    </source>
</evidence>
<gene>
    <name evidence="3" type="ORF">FZ041_11025</name>
</gene>
<dbReference type="EMBL" id="VTOZ01000025">
    <property type="protein sequence ID" value="TYZ27528.1"/>
    <property type="molecule type" value="Genomic_DNA"/>
</dbReference>
<feature type="chain" id="PRO_5039509208" evidence="2">
    <location>
        <begin position="22"/>
        <end position="390"/>
    </location>
</feature>
<keyword evidence="4" id="KW-1185">Reference proteome</keyword>
<feature type="signal peptide" evidence="2">
    <location>
        <begin position="1"/>
        <end position="21"/>
    </location>
</feature>
<dbReference type="SMART" id="SM00028">
    <property type="entry name" value="TPR"/>
    <property type="match status" value="3"/>
</dbReference>
<dbReference type="Gene3D" id="1.25.40.10">
    <property type="entry name" value="Tetratricopeptide repeat domain"/>
    <property type="match status" value="1"/>
</dbReference>
<dbReference type="AlphaFoldDB" id="A0A5D6WKY5"/>
<dbReference type="InterPro" id="IPR011990">
    <property type="entry name" value="TPR-like_helical_dom_sf"/>
</dbReference>
<accession>A0A5D6WKY5</accession>
<dbReference type="PROSITE" id="PS50005">
    <property type="entry name" value="TPR"/>
    <property type="match status" value="1"/>
</dbReference>
<organism evidence="3 4">
    <name type="scientific">Selenomonas caprae</name>
    <dbReference type="NCBI Taxonomy" id="2606905"/>
    <lineage>
        <taxon>Bacteria</taxon>
        <taxon>Bacillati</taxon>
        <taxon>Bacillota</taxon>
        <taxon>Negativicutes</taxon>
        <taxon>Selenomonadales</taxon>
        <taxon>Selenomonadaceae</taxon>
        <taxon>Selenomonas</taxon>
    </lineage>
</organism>
<evidence type="ECO:0000313" key="3">
    <source>
        <dbReference type="EMBL" id="TYZ27528.1"/>
    </source>
</evidence>
<comment type="caution">
    <text evidence="3">The sequence shown here is derived from an EMBL/GenBank/DDBJ whole genome shotgun (WGS) entry which is preliminary data.</text>
</comment>
<keyword evidence="1" id="KW-0802">TPR repeat</keyword>
<reference evidence="3 4" key="1">
    <citation type="submission" date="2019-08" db="EMBL/GenBank/DDBJ databases">
        <title>Selenomonas sp. mPRGC5 and Selenomonas sp. mPRGC8 isolated from ruminal fluid of dairy goat (Capra hircus).</title>
        <authorList>
            <person name="Poothong S."/>
            <person name="Nuengjamnong C."/>
            <person name="Tanasupawat S."/>
        </authorList>
    </citation>
    <scope>NUCLEOTIDE SEQUENCE [LARGE SCALE GENOMIC DNA]</scope>
    <source>
        <strain evidence="4">mPRGC8</strain>
    </source>
</reference>
<dbReference type="Proteomes" id="UP000322783">
    <property type="component" value="Unassembled WGS sequence"/>
</dbReference>
<dbReference type="SUPFAM" id="SSF48452">
    <property type="entry name" value="TPR-like"/>
    <property type="match status" value="1"/>
</dbReference>
<name>A0A5D6WKY5_9FIRM</name>
<dbReference type="InterPro" id="IPR019734">
    <property type="entry name" value="TPR_rpt"/>
</dbReference>
<protein>
    <submittedName>
        <fullName evidence="3">Uncharacterized protein</fullName>
    </submittedName>
</protein>
<keyword evidence="2" id="KW-0732">Signal</keyword>
<sequence length="390" mass="43663">MRKLLCSVLAVVLLAAPLSVAVDLPIAQANQKVYRKVTPEDNKRAVQFLEQANQLRAAGDYEQAITLYTKAIHINERLGGYAGRAYCRFLLGDYEQAERDANTSIYNRSASDLLLPGMMGMAEYVRGVCRYRRGQFAEAEADLRAASSSRYGTDEVKQMYHDCRQKAAVAKEKAAVAKVQEQFADADNTIREALQTGKIKAYDLSRGDSWWRSDRDRQDFENTMQRNAPVEAASVLQDFTKYLWVKGSLDGDYVDIVAFVPRHTAITGGDGTIYRDKVILVQVSSVPRNIKLVSELPPSATLYDTHMVERGGLAQIVHTGDSDGYTWESLAQEEVRKQQEASYGMTVRMGIPDDYTIVPTSNPWVYKLAHADGERVYWLSRIDVALPALP</sequence>
<proteinExistence type="predicted"/>
<evidence type="ECO:0000256" key="2">
    <source>
        <dbReference type="SAM" id="SignalP"/>
    </source>
</evidence>
<dbReference type="RefSeq" id="WP_149189592.1">
    <property type="nucleotide sequence ID" value="NZ_VTOZ01000025.1"/>
</dbReference>
<feature type="repeat" description="TPR" evidence="1">
    <location>
        <begin position="45"/>
        <end position="78"/>
    </location>
</feature>
<evidence type="ECO:0000256" key="1">
    <source>
        <dbReference type="PROSITE-ProRule" id="PRU00339"/>
    </source>
</evidence>